<dbReference type="Gene3D" id="1.10.630.10">
    <property type="entry name" value="Cytochrome P450"/>
    <property type="match status" value="1"/>
</dbReference>
<dbReference type="PANTHER" id="PTHR24291:SF146">
    <property type="entry name" value="CYTOCHROME P450"/>
    <property type="match status" value="1"/>
</dbReference>
<evidence type="ECO:0000256" key="5">
    <source>
        <dbReference type="ARBA" id="ARBA00023033"/>
    </source>
</evidence>
<organism evidence="6 7">
    <name type="scientific">Ancylostoma duodenale</name>
    <dbReference type="NCBI Taxonomy" id="51022"/>
    <lineage>
        <taxon>Eukaryota</taxon>
        <taxon>Metazoa</taxon>
        <taxon>Ecdysozoa</taxon>
        <taxon>Nematoda</taxon>
        <taxon>Chromadorea</taxon>
        <taxon>Rhabditida</taxon>
        <taxon>Rhabditina</taxon>
        <taxon>Rhabditomorpha</taxon>
        <taxon>Strongyloidea</taxon>
        <taxon>Ancylostomatidae</taxon>
        <taxon>Ancylostomatinae</taxon>
        <taxon>Ancylostoma</taxon>
    </lineage>
</organism>
<dbReference type="PANTHER" id="PTHR24291">
    <property type="entry name" value="CYTOCHROME P450 FAMILY 4"/>
    <property type="match status" value="1"/>
</dbReference>
<name>A0A0C2FA65_9BILA</name>
<keyword evidence="4" id="KW-0408">Iron</keyword>
<dbReference type="GO" id="GO:0020037">
    <property type="term" value="F:heme binding"/>
    <property type="evidence" value="ECO:0007669"/>
    <property type="project" value="InterPro"/>
</dbReference>
<dbReference type="SUPFAM" id="SSF48264">
    <property type="entry name" value="Cytochrome P450"/>
    <property type="match status" value="1"/>
</dbReference>
<keyword evidence="7" id="KW-1185">Reference proteome</keyword>
<evidence type="ECO:0000256" key="2">
    <source>
        <dbReference type="ARBA" id="ARBA00010617"/>
    </source>
</evidence>
<gene>
    <name evidence="6" type="ORF">ANCDUO_24630</name>
</gene>
<dbReference type="EMBL" id="KN772925">
    <property type="protein sequence ID" value="KIH45330.1"/>
    <property type="molecule type" value="Genomic_DNA"/>
</dbReference>
<accession>A0A0C2FA65</accession>
<proteinExistence type="inferred from homology"/>
<dbReference type="Proteomes" id="UP000054047">
    <property type="component" value="Unassembled WGS sequence"/>
</dbReference>
<evidence type="ECO:0000256" key="1">
    <source>
        <dbReference type="ARBA" id="ARBA00001971"/>
    </source>
</evidence>
<sequence length="117" mass="14000">MLKWFNKIHSRVSSVNAYKTSIGFPWLWFKPIWYLSGIGFEFDRLVKLTNDFIRSVIAERKRTMEEEGLIDGDGSDLRKEKLAFLDLLLRMQRENQLTDEDIREEVDTFMFEDIVEM</sequence>
<dbReference type="InterPro" id="IPR050196">
    <property type="entry name" value="Cytochrome_P450_Monoox"/>
</dbReference>
<dbReference type="GO" id="GO:0016705">
    <property type="term" value="F:oxidoreductase activity, acting on paired donors, with incorporation or reduction of molecular oxygen"/>
    <property type="evidence" value="ECO:0007669"/>
    <property type="project" value="InterPro"/>
</dbReference>
<dbReference type="AlphaFoldDB" id="A0A0C2FA65"/>
<evidence type="ECO:0000313" key="6">
    <source>
        <dbReference type="EMBL" id="KIH45330.1"/>
    </source>
</evidence>
<comment type="cofactor">
    <cofactor evidence="1">
        <name>heme</name>
        <dbReference type="ChEBI" id="CHEBI:30413"/>
    </cofactor>
</comment>
<keyword evidence="5" id="KW-0560">Oxidoreductase</keyword>
<dbReference type="OrthoDB" id="1470350at2759"/>
<dbReference type="GO" id="GO:0005506">
    <property type="term" value="F:iron ion binding"/>
    <property type="evidence" value="ECO:0007669"/>
    <property type="project" value="InterPro"/>
</dbReference>
<evidence type="ECO:0000313" key="7">
    <source>
        <dbReference type="Proteomes" id="UP000054047"/>
    </source>
</evidence>
<dbReference type="GO" id="GO:0004497">
    <property type="term" value="F:monooxygenase activity"/>
    <property type="evidence" value="ECO:0007669"/>
    <property type="project" value="UniProtKB-KW"/>
</dbReference>
<dbReference type="Pfam" id="PF00067">
    <property type="entry name" value="p450"/>
    <property type="match status" value="1"/>
</dbReference>
<evidence type="ECO:0008006" key="8">
    <source>
        <dbReference type="Google" id="ProtNLM"/>
    </source>
</evidence>
<comment type="similarity">
    <text evidence="2">Belongs to the cytochrome P450 family.</text>
</comment>
<reference evidence="6 7" key="1">
    <citation type="submission" date="2013-12" db="EMBL/GenBank/DDBJ databases">
        <title>Draft genome of the parsitic nematode Ancylostoma duodenale.</title>
        <authorList>
            <person name="Mitreva M."/>
        </authorList>
    </citation>
    <scope>NUCLEOTIDE SEQUENCE [LARGE SCALE GENOMIC DNA]</scope>
    <source>
        <strain evidence="6 7">Zhejiang</strain>
    </source>
</reference>
<keyword evidence="5" id="KW-0503">Monooxygenase</keyword>
<dbReference type="InterPro" id="IPR001128">
    <property type="entry name" value="Cyt_P450"/>
</dbReference>
<evidence type="ECO:0000256" key="3">
    <source>
        <dbReference type="ARBA" id="ARBA00022617"/>
    </source>
</evidence>
<protein>
    <recommendedName>
        <fullName evidence="8">Cytochrome P450</fullName>
    </recommendedName>
</protein>
<keyword evidence="3" id="KW-0479">Metal-binding</keyword>
<keyword evidence="3" id="KW-0349">Heme</keyword>
<dbReference type="InterPro" id="IPR036396">
    <property type="entry name" value="Cyt_P450_sf"/>
</dbReference>
<evidence type="ECO:0000256" key="4">
    <source>
        <dbReference type="ARBA" id="ARBA00023004"/>
    </source>
</evidence>